<evidence type="ECO:0000256" key="19">
    <source>
        <dbReference type="ARBA" id="ARBA00044770"/>
    </source>
</evidence>
<keyword evidence="7 21" id="KW-0812">Transmembrane</keyword>
<feature type="transmembrane region" description="Helical" evidence="21">
    <location>
        <begin position="306"/>
        <end position="330"/>
    </location>
</feature>
<keyword evidence="5" id="KW-0328">Glycosyltransferase</keyword>
<protein>
    <recommendedName>
        <fullName evidence="17">Probable peptidoglycan glycosyltransferase FtsW</fullName>
        <ecNumber evidence="19">2.4.99.28</ecNumber>
    </recommendedName>
    <alternativeName>
        <fullName evidence="18">Cell division protein FtsW</fullName>
    </alternativeName>
    <alternativeName>
        <fullName evidence="15">Cell wall polymerase</fullName>
    </alternativeName>
    <alternativeName>
        <fullName evidence="14">Peptidoglycan polymerase</fullName>
    </alternativeName>
</protein>
<keyword evidence="6" id="KW-0808">Transferase</keyword>
<dbReference type="GO" id="GO:0005886">
    <property type="term" value="C:plasma membrane"/>
    <property type="evidence" value="ECO:0007669"/>
    <property type="project" value="UniProtKB-SubCell"/>
</dbReference>
<evidence type="ECO:0000256" key="8">
    <source>
        <dbReference type="ARBA" id="ARBA00022960"/>
    </source>
</evidence>
<dbReference type="GO" id="GO:0032153">
    <property type="term" value="C:cell division site"/>
    <property type="evidence" value="ECO:0007669"/>
    <property type="project" value="TreeGrafter"/>
</dbReference>
<evidence type="ECO:0000256" key="5">
    <source>
        <dbReference type="ARBA" id="ARBA00022676"/>
    </source>
</evidence>
<evidence type="ECO:0000256" key="11">
    <source>
        <dbReference type="ARBA" id="ARBA00023136"/>
    </source>
</evidence>
<dbReference type="EC" id="2.4.99.28" evidence="19"/>
<dbReference type="GO" id="GO:0008955">
    <property type="term" value="F:peptidoglycan glycosyltransferase activity"/>
    <property type="evidence" value="ECO:0007669"/>
    <property type="project" value="UniProtKB-EC"/>
</dbReference>
<feature type="transmembrane region" description="Helical" evidence="21">
    <location>
        <begin position="85"/>
        <end position="104"/>
    </location>
</feature>
<comment type="subcellular location">
    <subcellularLocation>
        <location evidence="1">Cell membrane</location>
        <topology evidence="1">Multi-pass membrane protein</topology>
    </subcellularLocation>
</comment>
<evidence type="ECO:0000256" key="9">
    <source>
        <dbReference type="ARBA" id="ARBA00022984"/>
    </source>
</evidence>
<accession>A0A7S8C7K8</accession>
<evidence type="ECO:0000256" key="6">
    <source>
        <dbReference type="ARBA" id="ARBA00022679"/>
    </source>
</evidence>
<evidence type="ECO:0000256" key="14">
    <source>
        <dbReference type="ARBA" id="ARBA00032370"/>
    </source>
</evidence>
<evidence type="ECO:0000256" key="10">
    <source>
        <dbReference type="ARBA" id="ARBA00022989"/>
    </source>
</evidence>
<dbReference type="InterPro" id="IPR001182">
    <property type="entry name" value="FtsW/RodA"/>
</dbReference>
<name>A0A7S8C7K8_9HYPH</name>
<comment type="pathway">
    <text evidence="2">Cell wall biogenesis; peptidoglycan biosynthesis.</text>
</comment>
<dbReference type="GO" id="GO:0051301">
    <property type="term" value="P:cell division"/>
    <property type="evidence" value="ECO:0007669"/>
    <property type="project" value="UniProtKB-KW"/>
</dbReference>
<evidence type="ECO:0000256" key="13">
    <source>
        <dbReference type="ARBA" id="ARBA00023316"/>
    </source>
</evidence>
<feature type="transmembrane region" description="Helical" evidence="21">
    <location>
        <begin position="56"/>
        <end position="78"/>
    </location>
</feature>
<keyword evidence="9" id="KW-0573">Peptidoglycan synthesis</keyword>
<keyword evidence="12" id="KW-0131">Cell cycle</keyword>
<dbReference type="InterPro" id="IPR013437">
    <property type="entry name" value="FtsW"/>
</dbReference>
<comment type="similarity">
    <text evidence="16">Belongs to the SEDS family. FtsW subfamily.</text>
</comment>
<dbReference type="NCBIfam" id="TIGR02614">
    <property type="entry name" value="ftsW"/>
    <property type="match status" value="1"/>
</dbReference>
<dbReference type="AlphaFoldDB" id="A0A7S8C7K8"/>
<dbReference type="PANTHER" id="PTHR30474:SF2">
    <property type="entry name" value="PEPTIDOGLYCAN GLYCOSYLTRANSFERASE FTSW-RELATED"/>
    <property type="match status" value="1"/>
</dbReference>
<evidence type="ECO:0000256" key="21">
    <source>
        <dbReference type="SAM" id="Phobius"/>
    </source>
</evidence>
<evidence type="ECO:0000256" key="20">
    <source>
        <dbReference type="ARBA" id="ARBA00049902"/>
    </source>
</evidence>
<evidence type="ECO:0000256" key="18">
    <source>
        <dbReference type="ARBA" id="ARBA00041418"/>
    </source>
</evidence>
<evidence type="ECO:0000256" key="12">
    <source>
        <dbReference type="ARBA" id="ARBA00023306"/>
    </source>
</evidence>
<evidence type="ECO:0000256" key="15">
    <source>
        <dbReference type="ARBA" id="ARBA00033270"/>
    </source>
</evidence>
<evidence type="ECO:0000256" key="1">
    <source>
        <dbReference type="ARBA" id="ARBA00004651"/>
    </source>
</evidence>
<keyword evidence="8" id="KW-0133">Cell shape</keyword>
<feature type="transmembrane region" description="Helical" evidence="21">
    <location>
        <begin position="148"/>
        <end position="167"/>
    </location>
</feature>
<dbReference type="GO" id="GO:0009252">
    <property type="term" value="P:peptidoglycan biosynthetic process"/>
    <property type="evidence" value="ECO:0007669"/>
    <property type="project" value="UniProtKB-KW"/>
</dbReference>
<feature type="transmembrane region" description="Helical" evidence="21">
    <location>
        <begin position="179"/>
        <end position="210"/>
    </location>
</feature>
<dbReference type="GO" id="GO:0071555">
    <property type="term" value="P:cell wall organization"/>
    <property type="evidence" value="ECO:0007669"/>
    <property type="project" value="UniProtKB-KW"/>
</dbReference>
<evidence type="ECO:0000256" key="4">
    <source>
        <dbReference type="ARBA" id="ARBA00022618"/>
    </source>
</evidence>
<dbReference type="GO" id="GO:0008360">
    <property type="term" value="P:regulation of cell shape"/>
    <property type="evidence" value="ECO:0007669"/>
    <property type="project" value="UniProtKB-KW"/>
</dbReference>
<evidence type="ECO:0000256" key="3">
    <source>
        <dbReference type="ARBA" id="ARBA00022475"/>
    </source>
</evidence>
<keyword evidence="4" id="KW-0132">Cell division</keyword>
<evidence type="ECO:0000313" key="22">
    <source>
        <dbReference type="EMBL" id="QPC44885.1"/>
    </source>
</evidence>
<comment type="catalytic activity">
    <reaction evidence="20">
        <text>[GlcNAc-(1-&gt;4)-Mur2Ac(oyl-L-Ala-gamma-D-Glu-L-Lys-D-Ala-D-Ala)](n)-di-trans,octa-cis-undecaprenyl diphosphate + beta-D-GlcNAc-(1-&gt;4)-Mur2Ac(oyl-L-Ala-gamma-D-Glu-L-Lys-D-Ala-D-Ala)-di-trans,octa-cis-undecaprenyl diphosphate = [GlcNAc-(1-&gt;4)-Mur2Ac(oyl-L-Ala-gamma-D-Glu-L-Lys-D-Ala-D-Ala)](n+1)-di-trans,octa-cis-undecaprenyl diphosphate + di-trans,octa-cis-undecaprenyl diphosphate + H(+)</text>
        <dbReference type="Rhea" id="RHEA:23708"/>
        <dbReference type="Rhea" id="RHEA-COMP:9602"/>
        <dbReference type="Rhea" id="RHEA-COMP:9603"/>
        <dbReference type="ChEBI" id="CHEBI:15378"/>
        <dbReference type="ChEBI" id="CHEBI:58405"/>
        <dbReference type="ChEBI" id="CHEBI:60033"/>
        <dbReference type="ChEBI" id="CHEBI:78435"/>
        <dbReference type="EC" id="2.4.99.28"/>
    </reaction>
</comment>
<gene>
    <name evidence="22" type="primary">ftsW</name>
    <name evidence="22" type="ORF">HW532_20600</name>
</gene>
<organism evidence="22 23">
    <name type="scientific">Kaustia mangrovi</name>
    <dbReference type="NCBI Taxonomy" id="2593653"/>
    <lineage>
        <taxon>Bacteria</taxon>
        <taxon>Pseudomonadati</taxon>
        <taxon>Pseudomonadota</taxon>
        <taxon>Alphaproteobacteria</taxon>
        <taxon>Hyphomicrobiales</taxon>
        <taxon>Parvibaculaceae</taxon>
        <taxon>Kaustia</taxon>
    </lineage>
</organism>
<dbReference type="Pfam" id="PF01098">
    <property type="entry name" value="FTSW_RODA_SPOVE"/>
    <property type="match status" value="1"/>
</dbReference>
<dbReference type="KEGG" id="kmn:HW532_20600"/>
<dbReference type="EMBL" id="CP058214">
    <property type="protein sequence ID" value="QPC44885.1"/>
    <property type="molecule type" value="Genomic_DNA"/>
</dbReference>
<keyword evidence="13" id="KW-0961">Cell wall biogenesis/degradation</keyword>
<evidence type="ECO:0000256" key="7">
    <source>
        <dbReference type="ARBA" id="ARBA00022692"/>
    </source>
</evidence>
<evidence type="ECO:0000256" key="2">
    <source>
        <dbReference type="ARBA" id="ARBA00004752"/>
    </source>
</evidence>
<keyword evidence="3" id="KW-1003">Cell membrane</keyword>
<proteinExistence type="inferred from homology"/>
<keyword evidence="23" id="KW-1185">Reference proteome</keyword>
<evidence type="ECO:0000256" key="16">
    <source>
        <dbReference type="ARBA" id="ARBA00038053"/>
    </source>
</evidence>
<dbReference type="Proteomes" id="UP000593594">
    <property type="component" value="Chromosome"/>
</dbReference>
<dbReference type="GO" id="GO:0015648">
    <property type="term" value="F:lipid-linked peptidoglycan transporter activity"/>
    <property type="evidence" value="ECO:0007669"/>
    <property type="project" value="TreeGrafter"/>
</dbReference>
<sequence>MSLISRKDRGLIANWWFTIDRLLLTALLILVALGAMLSMAASPPVAERLGVDPFFFFRRHVVYMVLAAIVLVATSFLNPRQARRICLVALIAGIGLMMLALAVGPEVKGARRWLDIGPLSIQPSEFVKPAFIVLTAWLFAENRLRPDMPGVLIAGGMLATVLGLLILQPDYGQTILVGAVWAELLFLTGISWTLIAGLGGAAIGGLFFAYTSVSHFASRIDRFLNPEAGDTYQVDTAIQAFEHGGLFGVGPGSGTVKSILPDAHSDFVFAVAGEEFGLIACLILLGLFAFVVVRGLRHGLRAHDPFIALAVVGLVSIFGFQAAINMAVNVSLLPAKGMTLPFISYGGSSLISMAFAMGLVVGLTRRRPAGFAPPRAGLVGATA</sequence>
<feature type="transmembrane region" description="Helical" evidence="21">
    <location>
        <begin position="342"/>
        <end position="363"/>
    </location>
</feature>
<dbReference type="RefSeq" id="WP_213162256.1">
    <property type="nucleotide sequence ID" value="NZ_CP058214.1"/>
</dbReference>
<evidence type="ECO:0000313" key="23">
    <source>
        <dbReference type="Proteomes" id="UP000593594"/>
    </source>
</evidence>
<keyword evidence="10 21" id="KW-1133">Transmembrane helix</keyword>
<feature type="transmembrane region" description="Helical" evidence="21">
    <location>
        <begin position="276"/>
        <end position="294"/>
    </location>
</feature>
<keyword evidence="11 21" id="KW-0472">Membrane</keyword>
<reference evidence="22 23" key="1">
    <citation type="submission" date="2020-06" db="EMBL/GenBank/DDBJ databases">
        <title>Genome sequence of 2 isolates from Red Sea Mangroves.</title>
        <authorList>
            <person name="Sefrji F."/>
            <person name="Michoud G."/>
            <person name="Merlino G."/>
            <person name="Daffonchio D."/>
        </authorList>
    </citation>
    <scope>NUCLEOTIDE SEQUENCE [LARGE SCALE GENOMIC DNA]</scope>
    <source>
        <strain evidence="22 23">R1DC25</strain>
    </source>
</reference>
<evidence type="ECO:0000256" key="17">
    <source>
        <dbReference type="ARBA" id="ARBA00041185"/>
    </source>
</evidence>
<dbReference type="PANTHER" id="PTHR30474">
    <property type="entry name" value="CELL CYCLE PROTEIN"/>
    <property type="match status" value="1"/>
</dbReference>